<evidence type="ECO:0000256" key="5">
    <source>
        <dbReference type="ARBA" id="ARBA00022729"/>
    </source>
</evidence>
<dbReference type="GO" id="GO:0046688">
    <property type="term" value="P:response to copper ion"/>
    <property type="evidence" value="ECO:0007669"/>
    <property type="project" value="InterPro"/>
</dbReference>
<keyword evidence="6 10" id="KW-1133">Transmembrane helix</keyword>
<protein>
    <submittedName>
        <fullName evidence="13">Transport integral membrane protein</fullName>
    </submittedName>
</protein>
<comment type="caution">
    <text evidence="13">The sequence shown here is derived from an EMBL/GenBank/DDBJ whole genome shotgun (WGS) entry which is preliminary data.</text>
</comment>
<evidence type="ECO:0000256" key="4">
    <source>
        <dbReference type="ARBA" id="ARBA00022723"/>
    </source>
</evidence>
<dbReference type="InterPro" id="IPR014755">
    <property type="entry name" value="Cu-Rt/internalin_Ig-like"/>
</dbReference>
<dbReference type="GO" id="GO:0005886">
    <property type="term" value="C:plasma membrane"/>
    <property type="evidence" value="ECO:0007669"/>
    <property type="project" value="UniProtKB-SubCell"/>
</dbReference>
<evidence type="ECO:0000256" key="7">
    <source>
        <dbReference type="ARBA" id="ARBA00023008"/>
    </source>
</evidence>
<keyword evidence="2" id="KW-1003">Cell membrane</keyword>
<feature type="domain" description="Copper resistance protein D" evidence="12">
    <location>
        <begin position="345"/>
        <end position="413"/>
    </location>
</feature>
<dbReference type="InterPro" id="IPR014756">
    <property type="entry name" value="Ig_E-set"/>
</dbReference>
<keyword evidence="4" id="KW-0479">Metal-binding</keyword>
<dbReference type="Gene3D" id="2.60.40.1220">
    <property type="match status" value="1"/>
</dbReference>
<feature type="domain" description="CopC" evidence="11">
    <location>
        <begin position="39"/>
        <end position="135"/>
    </location>
</feature>
<evidence type="ECO:0000256" key="6">
    <source>
        <dbReference type="ARBA" id="ARBA00022989"/>
    </source>
</evidence>
<feature type="compositionally biased region" description="Low complexity" evidence="9">
    <location>
        <begin position="538"/>
        <end position="548"/>
    </location>
</feature>
<dbReference type="InterPro" id="IPR008457">
    <property type="entry name" value="Cu-R_CopD_dom"/>
</dbReference>
<accession>A0A5J4LG42</accession>
<evidence type="ECO:0000259" key="11">
    <source>
        <dbReference type="Pfam" id="PF04234"/>
    </source>
</evidence>
<sequence length="665" mass="67953">MPTGTPRRGRPRRGILAVLLLLASAWGLLLGGAGTASAHAKVSSTAPAEGAIVKTAPKTVAITFSETMSLPDQPLRVFAPDGKRVRTGPAGWAPDDHATIRAALPDGLAKGTYTVSWRAVSADSHPISGAFAFSIGKASPHRAVVPTDSPAGEVTGALYGVARGTTYAGYALMVGVAAFAVLCLPRGMNLRPLRRLMGTGWGLLLASTVTQLLLRAPYESGSGPGGALDVSALRNTLISDTGQFLTARVALLLGTWLLWNFLGQRLSGDLAGGPRKAVLAVGAVIAAAVAGTWSLAEHASVGPQVALAVPVSVVHSVAMAVWLGGLAALLVALRRAAAEDDGVDAVAARFSRLAFGAVAALVLTGIYQSWRQVGSWHALGSTLYGKVLLAKVGAVLLMLLAAGLSRRWTRNLRPLAPRADIERDRTPEVHLVAVPSGARSAVRSGASVEAGPVDVASAEALSADEDAHTSEAGGTSGGVGAAPARLSLASHTVPRDAETPARRALRRSVAVETAVSGIVLALTALLTGTDPGRNDSRPAPAGVSPASAGERAAAFADIPFDTGAPKGRGKGKVAVTVDPATTGTNALNALVRTPDGGVAVVPELKVTLTLPGKGLGPLPVKMKKIGGYWAAEDFEIPFPGKWKVTVTVRTSDTEQDTETAPLEIG</sequence>
<dbReference type="SUPFAM" id="SSF81296">
    <property type="entry name" value="E set domains"/>
    <property type="match status" value="1"/>
</dbReference>
<dbReference type="AlphaFoldDB" id="A0A5J4LG42"/>
<evidence type="ECO:0000313" key="14">
    <source>
        <dbReference type="Proteomes" id="UP000325598"/>
    </source>
</evidence>
<dbReference type="Proteomes" id="UP000325598">
    <property type="component" value="Unassembled WGS sequence"/>
</dbReference>
<evidence type="ECO:0000256" key="3">
    <source>
        <dbReference type="ARBA" id="ARBA00022692"/>
    </source>
</evidence>
<evidence type="ECO:0000256" key="1">
    <source>
        <dbReference type="ARBA" id="ARBA00004651"/>
    </source>
</evidence>
<dbReference type="GO" id="GO:0005507">
    <property type="term" value="F:copper ion binding"/>
    <property type="evidence" value="ECO:0007669"/>
    <property type="project" value="InterPro"/>
</dbReference>
<dbReference type="GO" id="GO:0042597">
    <property type="term" value="C:periplasmic space"/>
    <property type="evidence" value="ECO:0007669"/>
    <property type="project" value="InterPro"/>
</dbReference>
<keyword evidence="3 10" id="KW-0812">Transmembrane</keyword>
<evidence type="ECO:0000313" key="13">
    <source>
        <dbReference type="EMBL" id="GES29588.1"/>
    </source>
</evidence>
<dbReference type="OrthoDB" id="5242236at2"/>
<feature type="transmembrane region" description="Helical" evidence="10">
    <location>
        <begin position="308"/>
        <end position="333"/>
    </location>
</feature>
<evidence type="ECO:0000259" key="12">
    <source>
        <dbReference type="Pfam" id="PF05425"/>
    </source>
</evidence>
<dbReference type="Pfam" id="PF05425">
    <property type="entry name" value="CopD"/>
    <property type="match status" value="1"/>
</dbReference>
<organism evidence="13 14">
    <name type="scientific">Streptomyces angustmyceticus</name>
    <dbReference type="NCBI Taxonomy" id="285578"/>
    <lineage>
        <taxon>Bacteria</taxon>
        <taxon>Bacillati</taxon>
        <taxon>Actinomycetota</taxon>
        <taxon>Actinomycetes</taxon>
        <taxon>Kitasatosporales</taxon>
        <taxon>Streptomycetaceae</taxon>
        <taxon>Streptomyces</taxon>
    </lineage>
</organism>
<dbReference type="PANTHER" id="PTHR34820:SF4">
    <property type="entry name" value="INNER MEMBRANE PROTEIN YEBZ"/>
    <property type="match status" value="1"/>
</dbReference>
<proteinExistence type="predicted"/>
<dbReference type="Pfam" id="PF04234">
    <property type="entry name" value="CopC"/>
    <property type="match status" value="1"/>
</dbReference>
<dbReference type="PANTHER" id="PTHR34820">
    <property type="entry name" value="INNER MEMBRANE PROTEIN YEBZ"/>
    <property type="match status" value="1"/>
</dbReference>
<feature type="transmembrane region" description="Helical" evidence="10">
    <location>
        <begin position="382"/>
        <end position="404"/>
    </location>
</feature>
<keyword evidence="7" id="KW-0186">Copper</keyword>
<feature type="transmembrane region" description="Helical" evidence="10">
    <location>
        <begin position="167"/>
        <end position="184"/>
    </location>
</feature>
<name>A0A5J4LG42_9ACTN</name>
<feature type="transmembrane region" description="Helical" evidence="10">
    <location>
        <begin position="277"/>
        <end position="296"/>
    </location>
</feature>
<feature type="transmembrane region" description="Helical" evidence="10">
    <location>
        <begin position="353"/>
        <end position="370"/>
    </location>
</feature>
<feature type="transmembrane region" description="Helical" evidence="10">
    <location>
        <begin position="196"/>
        <end position="214"/>
    </location>
</feature>
<evidence type="ECO:0000256" key="10">
    <source>
        <dbReference type="SAM" id="Phobius"/>
    </source>
</evidence>
<evidence type="ECO:0000256" key="8">
    <source>
        <dbReference type="ARBA" id="ARBA00023136"/>
    </source>
</evidence>
<comment type="subcellular location">
    <subcellularLocation>
        <location evidence="1">Cell membrane</location>
        <topology evidence="1">Multi-pass membrane protein</topology>
    </subcellularLocation>
</comment>
<keyword evidence="14" id="KW-1185">Reference proteome</keyword>
<gene>
    <name evidence="13" type="ORF">San01_20750</name>
</gene>
<keyword evidence="8 10" id="KW-0472">Membrane</keyword>
<keyword evidence="5" id="KW-0732">Signal</keyword>
<evidence type="ECO:0000256" key="9">
    <source>
        <dbReference type="SAM" id="MobiDB-lite"/>
    </source>
</evidence>
<dbReference type="InterPro" id="IPR032694">
    <property type="entry name" value="CopC/D"/>
</dbReference>
<reference evidence="13 14" key="1">
    <citation type="submission" date="2019-10" db="EMBL/GenBank/DDBJ databases">
        <title>Whole genome shotgun sequence of Streptomyces angustmyceticus NBRC 3934.</title>
        <authorList>
            <person name="Hosoyama A."/>
            <person name="Ichikawa N."/>
            <person name="Kimura A."/>
            <person name="Kitahashi Y."/>
            <person name="Komaki H."/>
            <person name="Uohara A."/>
        </authorList>
    </citation>
    <scope>NUCLEOTIDE SEQUENCE [LARGE SCALE GENOMIC DNA]</scope>
    <source>
        <strain evidence="13 14">NBRC 3934</strain>
    </source>
</reference>
<feature type="region of interest" description="Disordered" evidence="9">
    <location>
        <begin position="528"/>
        <end position="548"/>
    </location>
</feature>
<dbReference type="EMBL" id="BLAG01000006">
    <property type="protein sequence ID" value="GES29588.1"/>
    <property type="molecule type" value="Genomic_DNA"/>
</dbReference>
<feature type="region of interest" description="Disordered" evidence="9">
    <location>
        <begin position="462"/>
        <end position="482"/>
    </location>
</feature>
<feature type="transmembrane region" description="Helical" evidence="10">
    <location>
        <begin position="244"/>
        <end position="262"/>
    </location>
</feature>
<dbReference type="InterPro" id="IPR007348">
    <property type="entry name" value="CopC_dom"/>
</dbReference>
<dbReference type="GO" id="GO:0006825">
    <property type="term" value="P:copper ion transport"/>
    <property type="evidence" value="ECO:0007669"/>
    <property type="project" value="InterPro"/>
</dbReference>
<evidence type="ECO:0000256" key="2">
    <source>
        <dbReference type="ARBA" id="ARBA00022475"/>
    </source>
</evidence>